<keyword evidence="6 7" id="KW-0408">Iron</keyword>
<dbReference type="InterPro" id="IPR004852">
    <property type="entry name" value="Di-haem_cyt_c_peroxidsae"/>
</dbReference>
<proteinExistence type="predicted"/>
<dbReference type="PANTHER" id="PTHR30600:SF10">
    <property type="entry name" value="BLL6722 PROTEIN"/>
    <property type="match status" value="1"/>
</dbReference>
<keyword evidence="4 8" id="KW-0732">Signal</keyword>
<evidence type="ECO:0000313" key="10">
    <source>
        <dbReference type="EMBL" id="MDP9969301.1"/>
    </source>
</evidence>
<dbReference type="Proteomes" id="UP001224845">
    <property type="component" value="Unassembled WGS sequence"/>
</dbReference>
<gene>
    <name evidence="10" type="ORF">J2W39_000524</name>
</gene>
<dbReference type="GO" id="GO:0046872">
    <property type="term" value="F:metal ion binding"/>
    <property type="evidence" value="ECO:0007669"/>
    <property type="project" value="UniProtKB-KW"/>
</dbReference>
<keyword evidence="5 10" id="KW-0560">Oxidoreductase</keyword>
<dbReference type="GO" id="GO:0004130">
    <property type="term" value="F:cytochrome-c peroxidase activity"/>
    <property type="evidence" value="ECO:0007669"/>
    <property type="project" value="UniProtKB-EC"/>
</dbReference>
<comment type="subcellular location">
    <subcellularLocation>
        <location evidence="1">Cell envelope</location>
    </subcellularLocation>
</comment>
<evidence type="ECO:0000256" key="3">
    <source>
        <dbReference type="ARBA" id="ARBA00022723"/>
    </source>
</evidence>
<dbReference type="PROSITE" id="PS51007">
    <property type="entry name" value="CYTC"/>
    <property type="match status" value="2"/>
</dbReference>
<reference evidence="10" key="1">
    <citation type="submission" date="2023-07" db="EMBL/GenBank/DDBJ databases">
        <title>Sorghum-associated microbial communities from plants grown in Nebraska, USA.</title>
        <authorList>
            <person name="Schachtman D."/>
        </authorList>
    </citation>
    <scope>NUCLEOTIDE SEQUENCE</scope>
    <source>
        <strain evidence="10">DS3315</strain>
    </source>
</reference>
<keyword evidence="3 7" id="KW-0479">Metal-binding</keyword>
<feature type="chain" id="PRO_5043645068" evidence="8">
    <location>
        <begin position="33"/>
        <end position="476"/>
    </location>
</feature>
<dbReference type="RefSeq" id="WP_307592010.1">
    <property type="nucleotide sequence ID" value="NZ_CAXUQE020000001.1"/>
</dbReference>
<accession>A0AAW8E7S8</accession>
<keyword evidence="10" id="KW-0575">Peroxidase</keyword>
<sequence length="476" mass="48699">MRLRRSGPKGPAAAARTGRLALAALGAGAMLAACGGSNGSGSAAVPPGAIAAAAAAGAAPAAPAPSGTLSLAAQVGQKMFFDKNLSGSGAMSCASCHDPAHAHAPANGLSVQLGGPHMDRAGLRAVPSLRYKDVTPPYADLLDNPDGVSVPGPGGGLAWDGRADTLAAQARIPLLDPLEMANASSADVVKKLQAADYAPLIAKAFGAKAFDDSDAAFANALQALQAYQLEDKSFHPYSSKFDLYAGNKIGGALTPAEARGLKVFTNPDTGNCASCHYQGAGLGGSSALFTDFSYEAIGVPRNAGIPANNNVQYFDMGVCGPMRTDHAPAAPNAANGFCGMFKAPTLRNVATRTAFFHNGVMHSLEQVIRFYNTRDTQPELWYPTVGGTPKAKNDPGFPAYGLVTTQYTGGKVQKYDDLPAAYASNIDTQLPMDGRAAGSAPPMSEQDMADLVCFLHTLSDADTQPAAPAKPGACAN</sequence>
<evidence type="ECO:0000256" key="1">
    <source>
        <dbReference type="ARBA" id="ARBA00004196"/>
    </source>
</evidence>
<dbReference type="EC" id="1.11.1.5" evidence="10"/>
<dbReference type="GO" id="GO:0020037">
    <property type="term" value="F:heme binding"/>
    <property type="evidence" value="ECO:0007669"/>
    <property type="project" value="InterPro"/>
</dbReference>
<evidence type="ECO:0000256" key="7">
    <source>
        <dbReference type="PROSITE-ProRule" id="PRU00433"/>
    </source>
</evidence>
<dbReference type="InterPro" id="IPR036909">
    <property type="entry name" value="Cyt_c-like_dom_sf"/>
</dbReference>
<evidence type="ECO:0000256" key="6">
    <source>
        <dbReference type="ARBA" id="ARBA00023004"/>
    </source>
</evidence>
<dbReference type="AlphaFoldDB" id="A0AAW8E7S8"/>
<feature type="signal peptide" evidence="8">
    <location>
        <begin position="1"/>
        <end position="32"/>
    </location>
</feature>
<evidence type="ECO:0000256" key="5">
    <source>
        <dbReference type="ARBA" id="ARBA00023002"/>
    </source>
</evidence>
<comment type="caution">
    <text evidence="10">The sequence shown here is derived from an EMBL/GenBank/DDBJ whole genome shotgun (WGS) entry which is preliminary data.</text>
</comment>
<dbReference type="Pfam" id="PF03150">
    <property type="entry name" value="CCP_MauG"/>
    <property type="match status" value="1"/>
</dbReference>
<evidence type="ECO:0000256" key="2">
    <source>
        <dbReference type="ARBA" id="ARBA00022617"/>
    </source>
</evidence>
<dbReference type="InterPro" id="IPR051395">
    <property type="entry name" value="Cytochrome_c_Peroxidase/MauG"/>
</dbReference>
<dbReference type="SUPFAM" id="SSF46626">
    <property type="entry name" value="Cytochrome c"/>
    <property type="match status" value="2"/>
</dbReference>
<dbReference type="Gene3D" id="1.10.760.10">
    <property type="entry name" value="Cytochrome c-like domain"/>
    <property type="match status" value="2"/>
</dbReference>
<name>A0AAW8E7S8_VARPD</name>
<keyword evidence="2 7" id="KW-0349">Heme</keyword>
<dbReference type="PANTHER" id="PTHR30600">
    <property type="entry name" value="CYTOCHROME C PEROXIDASE-RELATED"/>
    <property type="match status" value="1"/>
</dbReference>
<evidence type="ECO:0000256" key="8">
    <source>
        <dbReference type="SAM" id="SignalP"/>
    </source>
</evidence>
<dbReference type="GO" id="GO:0030313">
    <property type="term" value="C:cell envelope"/>
    <property type="evidence" value="ECO:0007669"/>
    <property type="project" value="UniProtKB-SubCell"/>
</dbReference>
<dbReference type="PROSITE" id="PS51257">
    <property type="entry name" value="PROKAR_LIPOPROTEIN"/>
    <property type="match status" value="1"/>
</dbReference>
<feature type="domain" description="Cytochrome c" evidence="9">
    <location>
        <begin position="255"/>
        <end position="459"/>
    </location>
</feature>
<feature type="domain" description="Cytochrome c" evidence="9">
    <location>
        <begin position="71"/>
        <end position="179"/>
    </location>
</feature>
<evidence type="ECO:0000256" key="4">
    <source>
        <dbReference type="ARBA" id="ARBA00022729"/>
    </source>
</evidence>
<dbReference type="EMBL" id="JAUSRV010000001">
    <property type="protein sequence ID" value="MDP9969301.1"/>
    <property type="molecule type" value="Genomic_DNA"/>
</dbReference>
<protein>
    <submittedName>
        <fullName evidence="10">Cytochrome c peroxidase</fullName>
        <ecNumber evidence="10">1.11.1.5</ecNumber>
    </submittedName>
</protein>
<evidence type="ECO:0000259" key="9">
    <source>
        <dbReference type="PROSITE" id="PS51007"/>
    </source>
</evidence>
<dbReference type="InterPro" id="IPR009056">
    <property type="entry name" value="Cyt_c-like_dom"/>
</dbReference>
<organism evidence="10 11">
    <name type="scientific">Variovorax paradoxus</name>
    <dbReference type="NCBI Taxonomy" id="34073"/>
    <lineage>
        <taxon>Bacteria</taxon>
        <taxon>Pseudomonadati</taxon>
        <taxon>Pseudomonadota</taxon>
        <taxon>Betaproteobacteria</taxon>
        <taxon>Burkholderiales</taxon>
        <taxon>Comamonadaceae</taxon>
        <taxon>Variovorax</taxon>
    </lineage>
</organism>
<dbReference type="GO" id="GO:0009055">
    <property type="term" value="F:electron transfer activity"/>
    <property type="evidence" value="ECO:0007669"/>
    <property type="project" value="InterPro"/>
</dbReference>
<evidence type="ECO:0000313" key="11">
    <source>
        <dbReference type="Proteomes" id="UP001224845"/>
    </source>
</evidence>